<reference evidence="4 5" key="1">
    <citation type="submission" date="2019-01" db="EMBL/GenBank/DDBJ databases">
        <authorList>
            <person name="Sayadi A."/>
        </authorList>
    </citation>
    <scope>NUCLEOTIDE SEQUENCE [LARGE SCALE GENOMIC DNA]</scope>
</reference>
<gene>
    <name evidence="4" type="ORF">CALMAC_LOCUS17790</name>
</gene>
<dbReference type="Pfam" id="PF18201">
    <property type="entry name" value="PIH1_CS"/>
    <property type="match status" value="1"/>
</dbReference>
<dbReference type="OrthoDB" id="25887at2759"/>
<keyword evidence="5" id="KW-1185">Reference proteome</keyword>
<organism evidence="4 5">
    <name type="scientific">Callosobruchus maculatus</name>
    <name type="common">Southern cowpea weevil</name>
    <name type="synonym">Pulse bruchid</name>
    <dbReference type="NCBI Taxonomy" id="64391"/>
    <lineage>
        <taxon>Eukaryota</taxon>
        <taxon>Metazoa</taxon>
        <taxon>Ecdysozoa</taxon>
        <taxon>Arthropoda</taxon>
        <taxon>Hexapoda</taxon>
        <taxon>Insecta</taxon>
        <taxon>Pterygota</taxon>
        <taxon>Neoptera</taxon>
        <taxon>Endopterygota</taxon>
        <taxon>Coleoptera</taxon>
        <taxon>Polyphaga</taxon>
        <taxon>Cucujiformia</taxon>
        <taxon>Chrysomeloidea</taxon>
        <taxon>Chrysomelidae</taxon>
        <taxon>Bruchinae</taxon>
        <taxon>Bruchini</taxon>
        <taxon>Callosobruchus</taxon>
    </lineage>
</organism>
<dbReference type="AlphaFoldDB" id="A0A653DID1"/>
<protein>
    <recommendedName>
        <fullName evidence="3">PIH1D1/2/3 CS-like domain-containing protein</fullName>
    </recommendedName>
</protein>
<feature type="compositionally biased region" description="Basic and acidic residues" evidence="2">
    <location>
        <begin position="60"/>
        <end position="69"/>
    </location>
</feature>
<dbReference type="InterPro" id="IPR041442">
    <property type="entry name" value="PIH1D1/2/3_CS-like"/>
</dbReference>
<dbReference type="GO" id="GO:0070286">
    <property type="term" value="P:axonemal dynein complex assembly"/>
    <property type="evidence" value="ECO:0007669"/>
    <property type="project" value="InterPro"/>
</dbReference>
<feature type="domain" description="PIH1D1/2/3 CS-like" evidence="3">
    <location>
        <begin position="94"/>
        <end position="188"/>
    </location>
</feature>
<dbReference type="GO" id="GO:0005737">
    <property type="term" value="C:cytoplasm"/>
    <property type="evidence" value="ECO:0007669"/>
    <property type="project" value="TreeGrafter"/>
</dbReference>
<name>A0A653DID1_CALMS</name>
<dbReference type="InterPro" id="IPR008978">
    <property type="entry name" value="HSP20-like_chaperone"/>
</dbReference>
<dbReference type="EMBL" id="CAACVG010012238">
    <property type="protein sequence ID" value="VEN59953.1"/>
    <property type="molecule type" value="Genomic_DNA"/>
</dbReference>
<sequence>MNDFCEIDKLVQIFNPTTRDSDSDEEDDRRKKGTNDGVHCQSSKAEADNEKKINPYSKIPPDEKRKEILDPECEEDGYFDESVKEASQKDWKKTPHWDITYKQQVTASDVFLQMGFKNPATASCEDMIITIDLPGENRQNIDLKILKDKVNLVSPRFYLDLQLPHPVDPQKGNAKFDADNEKLIITLRMDRDLDLVNF</sequence>
<dbReference type="GO" id="GO:0045505">
    <property type="term" value="F:dynein intermediate chain binding"/>
    <property type="evidence" value="ECO:0007669"/>
    <property type="project" value="TreeGrafter"/>
</dbReference>
<dbReference type="PANTHER" id="PTHR21083:SF0">
    <property type="entry name" value="DYNEIN AXONEMAL ASSEMBLY FACTOR 6"/>
    <property type="match status" value="1"/>
</dbReference>
<dbReference type="PANTHER" id="PTHR21083">
    <property type="entry name" value="TWISTER"/>
    <property type="match status" value="1"/>
</dbReference>
<evidence type="ECO:0000256" key="2">
    <source>
        <dbReference type="SAM" id="MobiDB-lite"/>
    </source>
</evidence>
<dbReference type="GO" id="GO:0051087">
    <property type="term" value="F:protein-folding chaperone binding"/>
    <property type="evidence" value="ECO:0007669"/>
    <property type="project" value="InterPro"/>
</dbReference>
<accession>A0A653DID1</accession>
<dbReference type="SUPFAM" id="SSF49764">
    <property type="entry name" value="HSP20-like chaperones"/>
    <property type="match status" value="1"/>
</dbReference>
<comment type="similarity">
    <text evidence="1">Belongs to the PIH1 family.</text>
</comment>
<evidence type="ECO:0000256" key="1">
    <source>
        <dbReference type="ARBA" id="ARBA00008511"/>
    </source>
</evidence>
<feature type="region of interest" description="Disordered" evidence="2">
    <location>
        <begin position="15"/>
        <end position="69"/>
    </location>
</feature>
<evidence type="ECO:0000313" key="4">
    <source>
        <dbReference type="EMBL" id="VEN59953.1"/>
    </source>
</evidence>
<dbReference type="Proteomes" id="UP000410492">
    <property type="component" value="Unassembled WGS sequence"/>
</dbReference>
<evidence type="ECO:0000313" key="5">
    <source>
        <dbReference type="Proteomes" id="UP000410492"/>
    </source>
</evidence>
<dbReference type="InterPro" id="IPR026697">
    <property type="entry name" value="DNAAF6"/>
</dbReference>
<proteinExistence type="inferred from homology"/>
<evidence type="ECO:0000259" key="3">
    <source>
        <dbReference type="Pfam" id="PF18201"/>
    </source>
</evidence>
<dbReference type="CDD" id="cd00298">
    <property type="entry name" value="ACD_sHsps_p23-like"/>
    <property type="match status" value="1"/>
</dbReference>